<accession>A0A5R9QDH2</accession>
<protein>
    <submittedName>
        <fullName evidence="9">Iron ABC transporter substrate-binding protein</fullName>
    </submittedName>
</protein>
<gene>
    <name evidence="9" type="ORF">DN820_12765</name>
</gene>
<comment type="caution">
    <text evidence="9">The sequence shown here is derived from an EMBL/GenBank/DDBJ whole genome shotgun (WGS) entry which is preliminary data.</text>
</comment>
<dbReference type="GO" id="GO:1901678">
    <property type="term" value="P:iron coordination entity transport"/>
    <property type="evidence" value="ECO:0007669"/>
    <property type="project" value="UniProtKB-ARBA"/>
</dbReference>
<evidence type="ECO:0000256" key="6">
    <source>
        <dbReference type="SAM" id="MobiDB-lite"/>
    </source>
</evidence>
<evidence type="ECO:0000256" key="5">
    <source>
        <dbReference type="ARBA" id="ARBA00022729"/>
    </source>
</evidence>
<name>A0A5R9QDH2_9GAMM</name>
<feature type="region of interest" description="Disordered" evidence="6">
    <location>
        <begin position="34"/>
        <end position="55"/>
    </location>
</feature>
<dbReference type="SUPFAM" id="SSF53807">
    <property type="entry name" value="Helical backbone' metal receptor"/>
    <property type="match status" value="1"/>
</dbReference>
<feature type="signal peptide" evidence="7">
    <location>
        <begin position="1"/>
        <end position="33"/>
    </location>
</feature>
<comment type="similarity">
    <text evidence="2">Belongs to the bacterial solute-binding protein 8 family.</text>
</comment>
<feature type="chain" id="PRO_5024396570" evidence="7">
    <location>
        <begin position="34"/>
        <end position="325"/>
    </location>
</feature>
<comment type="subcellular location">
    <subcellularLocation>
        <location evidence="1">Cell envelope</location>
    </subcellularLocation>
</comment>
<reference evidence="9 10" key="1">
    <citation type="journal article" date="2017" name="Eur. J. Clin. Microbiol. Infect. Dis.">
        <title>Uncommonly isolated clinical Pseudomonas: identification and phylogenetic assignation.</title>
        <authorList>
            <person name="Mulet M."/>
            <person name="Gomila M."/>
            <person name="Ramirez A."/>
            <person name="Cardew S."/>
            <person name="Moore E.R."/>
            <person name="Lalucat J."/>
            <person name="Garcia-Valdes E."/>
        </authorList>
    </citation>
    <scope>NUCLEOTIDE SEQUENCE [LARGE SCALE GENOMIC DNA]</scope>
    <source>
        <strain evidence="9 10">SD129</strain>
    </source>
</reference>
<evidence type="ECO:0000313" key="9">
    <source>
        <dbReference type="EMBL" id="TLX63141.1"/>
    </source>
</evidence>
<organism evidence="9 10">
    <name type="scientific">Stutzerimonas nosocomialis</name>
    <dbReference type="NCBI Taxonomy" id="1056496"/>
    <lineage>
        <taxon>Bacteria</taxon>
        <taxon>Pseudomonadati</taxon>
        <taxon>Pseudomonadota</taxon>
        <taxon>Gammaproteobacteria</taxon>
        <taxon>Pseudomonadales</taxon>
        <taxon>Pseudomonadaceae</taxon>
        <taxon>Stutzerimonas</taxon>
    </lineage>
</organism>
<dbReference type="EMBL" id="QLAG01000014">
    <property type="protein sequence ID" value="TLX63141.1"/>
    <property type="molecule type" value="Genomic_DNA"/>
</dbReference>
<evidence type="ECO:0000259" key="8">
    <source>
        <dbReference type="PROSITE" id="PS50983"/>
    </source>
</evidence>
<keyword evidence="3" id="KW-0813">Transport</keyword>
<dbReference type="InterPro" id="IPR002491">
    <property type="entry name" value="ABC_transptr_periplasmic_BD"/>
</dbReference>
<keyword evidence="4" id="KW-0406">Ion transport</keyword>
<evidence type="ECO:0000313" key="10">
    <source>
        <dbReference type="Proteomes" id="UP000306753"/>
    </source>
</evidence>
<dbReference type="InterPro" id="IPR051313">
    <property type="entry name" value="Bact_iron-sidero_bind"/>
</dbReference>
<dbReference type="AlphaFoldDB" id="A0A5R9QDH2"/>
<keyword evidence="4" id="KW-0408">Iron</keyword>
<keyword evidence="10" id="KW-1185">Reference proteome</keyword>
<proteinExistence type="inferred from homology"/>
<evidence type="ECO:0000256" key="3">
    <source>
        <dbReference type="ARBA" id="ARBA00022448"/>
    </source>
</evidence>
<dbReference type="Pfam" id="PF01497">
    <property type="entry name" value="Peripla_BP_2"/>
    <property type="match status" value="1"/>
</dbReference>
<sequence length="325" mass="34508">MIWFLTCKRPRRFPPVKKLALSASMLLALTACSSSPDAPTPPATSAGLSVGQPDGTQIVVPRNPRKVVSFDFGSVDTLVALGLGDRIAATPSGVPAYLQSSLPARADAGSMKEPDHAALRRLNPDVIMITGRQGEEGQALAKIAPTLDMSINARDYLSGFEHNVLTLGSMFDKLPEAQQQLRVMAAKIGQAHTRVANSGRRTLVLTHNAGNFSPTEQPLIYSVLQAPRALPAPPAPKPGEPRQRPQPVDLDQVLAADPQVIFIIDRSAAIGAEPLSSEALRASPLSRTSAGREGRIVYLTPALWYLSGGGLLSMSLQLDEAAAAY</sequence>
<dbReference type="PANTHER" id="PTHR30532">
    <property type="entry name" value="IRON III DICITRATE-BINDING PERIPLASMIC PROTEIN"/>
    <property type="match status" value="1"/>
</dbReference>
<dbReference type="PANTHER" id="PTHR30532:SF28">
    <property type="entry name" value="PETROBACTIN-BINDING PROTEIN YCLQ"/>
    <property type="match status" value="1"/>
</dbReference>
<dbReference type="PROSITE" id="PS50983">
    <property type="entry name" value="FE_B12_PBP"/>
    <property type="match status" value="1"/>
</dbReference>
<keyword evidence="5 7" id="KW-0732">Signal</keyword>
<keyword evidence="4" id="KW-0410">Iron transport</keyword>
<evidence type="ECO:0000256" key="1">
    <source>
        <dbReference type="ARBA" id="ARBA00004196"/>
    </source>
</evidence>
<evidence type="ECO:0000256" key="4">
    <source>
        <dbReference type="ARBA" id="ARBA00022496"/>
    </source>
</evidence>
<evidence type="ECO:0000256" key="7">
    <source>
        <dbReference type="SAM" id="SignalP"/>
    </source>
</evidence>
<feature type="domain" description="Fe/B12 periplasmic-binding" evidence="8">
    <location>
        <begin position="66"/>
        <end position="325"/>
    </location>
</feature>
<dbReference type="Gene3D" id="3.40.50.1980">
    <property type="entry name" value="Nitrogenase molybdenum iron protein domain"/>
    <property type="match status" value="2"/>
</dbReference>
<dbReference type="GO" id="GO:0030288">
    <property type="term" value="C:outer membrane-bounded periplasmic space"/>
    <property type="evidence" value="ECO:0007669"/>
    <property type="project" value="TreeGrafter"/>
</dbReference>
<evidence type="ECO:0000256" key="2">
    <source>
        <dbReference type="ARBA" id="ARBA00008814"/>
    </source>
</evidence>
<dbReference type="Proteomes" id="UP000306753">
    <property type="component" value="Unassembled WGS sequence"/>
</dbReference>